<accession>A0A0N8H3I7</accession>
<keyword evidence="2" id="KW-1185">Reference proteome</keyword>
<comment type="caution">
    <text evidence="1">The sequence shown here is derived from an EMBL/GenBank/DDBJ whole genome shotgun (WGS) entry which is preliminary data.</text>
</comment>
<evidence type="ECO:0000313" key="2">
    <source>
        <dbReference type="Proteomes" id="UP000050280"/>
    </source>
</evidence>
<dbReference type="AlphaFoldDB" id="A0A0N8H3I7"/>
<sequence length="47" mass="5441">MSSIVVQLGYAKKITLHRIPKTRSPEAIKRQALMSTPRQTYHKMMGR</sequence>
<dbReference type="EMBL" id="LDJX01000007">
    <property type="protein sequence ID" value="KPM30684.1"/>
    <property type="molecule type" value="Genomic_DNA"/>
</dbReference>
<organism evidence="1 2">
    <name type="scientific">Croceitalea dokdonensis DOKDO 023</name>
    <dbReference type="NCBI Taxonomy" id="1300341"/>
    <lineage>
        <taxon>Bacteria</taxon>
        <taxon>Pseudomonadati</taxon>
        <taxon>Bacteroidota</taxon>
        <taxon>Flavobacteriia</taxon>
        <taxon>Flavobacteriales</taxon>
        <taxon>Flavobacteriaceae</taxon>
        <taxon>Croceitalea</taxon>
    </lineage>
</organism>
<dbReference type="Proteomes" id="UP000050280">
    <property type="component" value="Unassembled WGS sequence"/>
</dbReference>
<dbReference type="STRING" id="1300341.I595_3180"/>
<name>A0A0N8H3I7_9FLAO</name>
<reference evidence="1 2" key="1">
    <citation type="submission" date="2015-09" db="EMBL/GenBank/DDBJ databases">
        <title>Genome sequence of the marine flavobacterium Croceitalea dokdonensis DOKDO 023 that contains proton- and sodium-pumping rhodopsins.</title>
        <authorList>
            <person name="Kwon S.-K."/>
            <person name="Lee H.K."/>
            <person name="Kwak M.-J."/>
            <person name="Kim J.F."/>
        </authorList>
    </citation>
    <scope>NUCLEOTIDE SEQUENCE [LARGE SCALE GENOMIC DNA]</scope>
    <source>
        <strain evidence="1 2">DOKDO 023</strain>
    </source>
</reference>
<protein>
    <submittedName>
        <fullName evidence="1">Uncharacterized protein</fullName>
    </submittedName>
</protein>
<gene>
    <name evidence="1" type="ORF">I595_3180</name>
</gene>
<evidence type="ECO:0000313" key="1">
    <source>
        <dbReference type="EMBL" id="KPM30684.1"/>
    </source>
</evidence>
<proteinExistence type="predicted"/>